<dbReference type="OrthoDB" id="286778at2"/>
<dbReference type="SUPFAM" id="SSF50346">
    <property type="entry name" value="PRC-barrel domain"/>
    <property type="match status" value="1"/>
</dbReference>
<dbReference type="PANTHER" id="PTHR36505:SF1">
    <property type="entry name" value="BLR1072 PROTEIN"/>
    <property type="match status" value="1"/>
</dbReference>
<dbReference type="EMBL" id="PVTR01000004">
    <property type="protein sequence ID" value="PRY88483.1"/>
    <property type="molecule type" value="Genomic_DNA"/>
</dbReference>
<organism evidence="2 3">
    <name type="scientific">Mongoliibacter ruber</name>
    <dbReference type="NCBI Taxonomy" id="1750599"/>
    <lineage>
        <taxon>Bacteria</taxon>
        <taxon>Pseudomonadati</taxon>
        <taxon>Bacteroidota</taxon>
        <taxon>Cytophagia</taxon>
        <taxon>Cytophagales</taxon>
        <taxon>Cyclobacteriaceae</taxon>
        <taxon>Mongoliibacter</taxon>
    </lineage>
</organism>
<evidence type="ECO:0000313" key="2">
    <source>
        <dbReference type="EMBL" id="PRY88483.1"/>
    </source>
</evidence>
<dbReference type="InterPro" id="IPR027275">
    <property type="entry name" value="PRC-brl_dom"/>
</dbReference>
<evidence type="ECO:0000259" key="1">
    <source>
        <dbReference type="Pfam" id="PF05239"/>
    </source>
</evidence>
<dbReference type="RefSeq" id="WP_106133213.1">
    <property type="nucleotide sequence ID" value="NZ_PVTR01000004.1"/>
</dbReference>
<dbReference type="Gene3D" id="2.30.30.240">
    <property type="entry name" value="PRC-barrel domain"/>
    <property type="match status" value="1"/>
</dbReference>
<comment type="caution">
    <text evidence="2">The sequence shown here is derived from an EMBL/GenBank/DDBJ whole genome shotgun (WGS) entry which is preliminary data.</text>
</comment>
<proteinExistence type="predicted"/>
<name>A0A2T0WP54_9BACT</name>
<keyword evidence="3" id="KW-1185">Reference proteome</keyword>
<protein>
    <submittedName>
        <fullName evidence="2">PRC-barrel domain protein</fullName>
    </submittedName>
</protein>
<dbReference type="InterPro" id="IPR011033">
    <property type="entry name" value="PRC_barrel-like_sf"/>
</dbReference>
<dbReference type="AlphaFoldDB" id="A0A2T0WP54"/>
<feature type="domain" description="PRC-barrel" evidence="1">
    <location>
        <begin position="11"/>
        <end position="90"/>
    </location>
</feature>
<accession>A0A2T0WP54</accession>
<reference evidence="2 3" key="1">
    <citation type="submission" date="2018-03" db="EMBL/GenBank/DDBJ databases">
        <title>Genomic Encyclopedia of Archaeal and Bacterial Type Strains, Phase II (KMG-II): from individual species to whole genera.</title>
        <authorList>
            <person name="Goeker M."/>
        </authorList>
    </citation>
    <scope>NUCLEOTIDE SEQUENCE [LARGE SCALE GENOMIC DNA]</scope>
    <source>
        <strain evidence="2 3">DSM 27929</strain>
    </source>
</reference>
<sequence length="129" mass="14107">MENPDATILLSASSVVGTNVKNLRDEDVGEIKEVMLYTDTGEVAYAVLSVNSGFLNLGSKYFAVPWEALSFVRAQSSGEEVITLDVDKEKLENSPGFDQKEWPVAPQSGVIAAAFKYYGVPTRSQRRSL</sequence>
<dbReference type="Pfam" id="PF05239">
    <property type="entry name" value="PRC"/>
    <property type="match status" value="1"/>
</dbReference>
<gene>
    <name evidence="2" type="ORF">CLW00_104134</name>
</gene>
<dbReference type="Proteomes" id="UP000238157">
    <property type="component" value="Unassembled WGS sequence"/>
</dbReference>
<dbReference type="PANTHER" id="PTHR36505">
    <property type="entry name" value="BLR1072 PROTEIN"/>
    <property type="match status" value="1"/>
</dbReference>
<evidence type="ECO:0000313" key="3">
    <source>
        <dbReference type="Proteomes" id="UP000238157"/>
    </source>
</evidence>